<proteinExistence type="predicted"/>
<dbReference type="GO" id="GO:0005634">
    <property type="term" value="C:nucleus"/>
    <property type="evidence" value="ECO:0007669"/>
    <property type="project" value="TreeGrafter"/>
</dbReference>
<name>A0AAV7JPJ5_9METZ</name>
<comment type="caution">
    <text evidence="4">The sequence shown here is derived from an EMBL/GenBank/DDBJ whole genome shotgun (WGS) entry which is preliminary data.</text>
</comment>
<dbReference type="InterPro" id="IPR007052">
    <property type="entry name" value="CS_dom"/>
</dbReference>
<dbReference type="GO" id="GO:0044548">
    <property type="term" value="F:S100 protein binding"/>
    <property type="evidence" value="ECO:0007669"/>
    <property type="project" value="InterPro"/>
</dbReference>
<dbReference type="GO" id="GO:0015631">
    <property type="term" value="F:tubulin binding"/>
    <property type="evidence" value="ECO:0007669"/>
    <property type="project" value="InterPro"/>
</dbReference>
<dbReference type="InterPro" id="IPR052289">
    <property type="entry name" value="Calcyclin-binding_UBL-bridge"/>
</dbReference>
<organism evidence="4 5">
    <name type="scientific">Oopsacas minuta</name>
    <dbReference type="NCBI Taxonomy" id="111878"/>
    <lineage>
        <taxon>Eukaryota</taxon>
        <taxon>Metazoa</taxon>
        <taxon>Porifera</taxon>
        <taxon>Hexactinellida</taxon>
        <taxon>Hexasterophora</taxon>
        <taxon>Lyssacinosida</taxon>
        <taxon>Leucopsacidae</taxon>
        <taxon>Oopsacas</taxon>
    </lineage>
</organism>
<feature type="region of interest" description="Disordered" evidence="1">
    <location>
        <begin position="157"/>
        <end position="180"/>
    </location>
</feature>
<dbReference type="PROSITE" id="PS51048">
    <property type="entry name" value="SGS"/>
    <property type="match status" value="1"/>
</dbReference>
<protein>
    <submittedName>
        <fullName evidence="4">Calcyclin-binding protein-like</fullName>
    </submittedName>
</protein>
<dbReference type="CDD" id="cd06468">
    <property type="entry name" value="p23_CacyBP"/>
    <property type="match status" value="1"/>
</dbReference>
<evidence type="ECO:0000313" key="5">
    <source>
        <dbReference type="Proteomes" id="UP001165289"/>
    </source>
</evidence>
<dbReference type="InterPro" id="IPR007699">
    <property type="entry name" value="SGS_dom"/>
</dbReference>
<evidence type="ECO:0000259" key="3">
    <source>
        <dbReference type="PROSITE" id="PS51203"/>
    </source>
</evidence>
<gene>
    <name evidence="4" type="ORF">LOD99_5767</name>
</gene>
<keyword evidence="5" id="KW-1185">Reference proteome</keyword>
<dbReference type="Gene3D" id="2.60.40.790">
    <property type="match status" value="1"/>
</dbReference>
<feature type="domain" description="SGS" evidence="2">
    <location>
        <begin position="135"/>
        <end position="221"/>
    </location>
</feature>
<feature type="compositionally biased region" description="Basic and acidic residues" evidence="1">
    <location>
        <begin position="157"/>
        <end position="175"/>
    </location>
</feature>
<evidence type="ECO:0000259" key="2">
    <source>
        <dbReference type="PROSITE" id="PS51048"/>
    </source>
</evidence>
<dbReference type="PROSITE" id="PS51203">
    <property type="entry name" value="CS"/>
    <property type="match status" value="1"/>
</dbReference>
<dbReference type="GO" id="GO:0031625">
    <property type="term" value="F:ubiquitin protein ligase binding"/>
    <property type="evidence" value="ECO:0007669"/>
    <property type="project" value="InterPro"/>
</dbReference>
<dbReference type="EMBL" id="JAKMXF010000309">
    <property type="protein sequence ID" value="KAI6650927.1"/>
    <property type="molecule type" value="Genomic_DNA"/>
</dbReference>
<sequence length="221" mass="24537">MDIEAFVQELESLIPQAKHPMTISLLQDAINRNKSSISKTIKPQHATPAVQIKPTIQVKTYGWDQTDSTVKIYVSDIPGLEGAIDSQIVTEFTANSVNVKVNDLNNRNYNFSIGELSGKIKADSAKAILKRGSVIISMPKASPGNWEEVTMVERKTKEAKKEKEKLDDISKKDSDDPSAGIMKMMQKMYDEGDEDMKRTITKAWYESKSGKTPSVPGAPEM</sequence>
<dbReference type="Proteomes" id="UP001165289">
    <property type="component" value="Unassembled WGS sequence"/>
</dbReference>
<dbReference type="InterPro" id="IPR037893">
    <property type="entry name" value="CS_CacyBP"/>
</dbReference>
<dbReference type="InterPro" id="IPR008978">
    <property type="entry name" value="HSP20-like_chaperone"/>
</dbReference>
<evidence type="ECO:0000256" key="1">
    <source>
        <dbReference type="SAM" id="MobiDB-lite"/>
    </source>
</evidence>
<feature type="domain" description="CS" evidence="3">
    <location>
        <begin position="56"/>
        <end position="150"/>
    </location>
</feature>
<dbReference type="SUPFAM" id="SSF49764">
    <property type="entry name" value="HSP20-like chaperones"/>
    <property type="match status" value="1"/>
</dbReference>
<dbReference type="AlphaFoldDB" id="A0AAV7JPJ5"/>
<accession>A0AAV7JPJ5</accession>
<dbReference type="Pfam" id="PF04969">
    <property type="entry name" value="CS"/>
    <property type="match status" value="1"/>
</dbReference>
<reference evidence="4 5" key="1">
    <citation type="journal article" date="2023" name="BMC Biol.">
        <title>The compact genome of the sponge Oopsacas minuta (Hexactinellida) is lacking key metazoan core genes.</title>
        <authorList>
            <person name="Santini S."/>
            <person name="Schenkelaars Q."/>
            <person name="Jourda C."/>
            <person name="Duchesne M."/>
            <person name="Belahbib H."/>
            <person name="Rocher C."/>
            <person name="Selva M."/>
            <person name="Riesgo A."/>
            <person name="Vervoort M."/>
            <person name="Leys S.P."/>
            <person name="Kodjabachian L."/>
            <person name="Le Bivic A."/>
            <person name="Borchiellini C."/>
            <person name="Claverie J.M."/>
            <person name="Renard E."/>
        </authorList>
    </citation>
    <scope>NUCLEOTIDE SEQUENCE [LARGE SCALE GENOMIC DNA]</scope>
    <source>
        <strain evidence="4">SPO-2</strain>
    </source>
</reference>
<evidence type="ECO:0000313" key="4">
    <source>
        <dbReference type="EMBL" id="KAI6650927.1"/>
    </source>
</evidence>
<dbReference type="PANTHER" id="PTHR13164:SF3">
    <property type="entry name" value="CALCYCLIN-BINDING PROTEIN"/>
    <property type="match status" value="1"/>
</dbReference>
<dbReference type="PANTHER" id="PTHR13164">
    <property type="entry name" value="CALICYLIN BINDING PROTEIN"/>
    <property type="match status" value="1"/>
</dbReference>